<gene>
    <name evidence="1" type="ORF">LDC_2214</name>
</gene>
<accession>D9PKZ3</accession>
<protein>
    <submittedName>
        <fullName evidence="1">Uncharacterized protein</fullName>
    </submittedName>
</protein>
<reference evidence="1" key="1">
    <citation type="submission" date="2010-07" db="EMBL/GenBank/DDBJ databases">
        <authorList>
            <consortium name="CONSOLIDER consortium CSD2007-00005"/>
            <person name="Guazzaroni M.-E."/>
            <person name="Richter M."/>
            <person name="Garcia-Salamanca A."/>
            <person name="Yarza P."/>
            <person name="Ferrer M."/>
        </authorList>
    </citation>
    <scope>NUCLEOTIDE SEQUENCE</scope>
</reference>
<dbReference type="AlphaFoldDB" id="D9PKZ3"/>
<comment type="caution">
    <text evidence="1">The sequence shown here is derived from an EMBL/GenBank/DDBJ whole genome shotgun (WGS) entry which is preliminary data.</text>
</comment>
<organism evidence="1">
    <name type="scientific">sediment metagenome</name>
    <dbReference type="NCBI Taxonomy" id="749907"/>
    <lineage>
        <taxon>unclassified sequences</taxon>
        <taxon>metagenomes</taxon>
        <taxon>ecological metagenomes</taxon>
    </lineage>
</organism>
<dbReference type="SUPFAM" id="SSF55920">
    <property type="entry name" value="Creatinase/aminopeptidase"/>
    <property type="match status" value="1"/>
</dbReference>
<name>D9PKZ3_9ZZZZ</name>
<evidence type="ECO:0000313" key="1">
    <source>
        <dbReference type="EMBL" id="EFK95772.1"/>
    </source>
</evidence>
<proteinExistence type="predicted"/>
<dbReference type="InterPro" id="IPR036005">
    <property type="entry name" value="Creatinase/aminopeptidase-like"/>
</dbReference>
<feature type="non-terminal residue" evidence="1">
    <location>
        <position position="53"/>
    </location>
</feature>
<sequence>MGWLNRVREQVRSGITAPSAIRDVRVLLDDMRLVKDEAEIALMRRAADISAAA</sequence>
<reference evidence="1" key="2">
    <citation type="journal article" date="2011" name="Microb. Ecol.">
        <title>Taxonomic and Functional Metagenomic Profiling of the Microbial Community in the Anoxic Sediment of a Sub-saline Shallow Lake (Laguna de Carrizo, Central Spain).</title>
        <authorList>
            <person name="Ferrer M."/>
            <person name="Guazzaroni M.E."/>
            <person name="Richter M."/>
            <person name="Garcia-Salamanca A."/>
            <person name="Yarza P."/>
            <person name="Suarez-Suarez A."/>
            <person name="Solano J."/>
            <person name="Alcaide M."/>
            <person name="van Dillewijn P."/>
            <person name="Molina-Henares M.A."/>
            <person name="Lopez-Cortes N."/>
            <person name="Al-Ramahi Y."/>
            <person name="Guerrero C."/>
            <person name="Acosta A."/>
            <person name="de Eugenio L.I."/>
            <person name="Martinez V."/>
            <person name="Marques S."/>
            <person name="Rojo F."/>
            <person name="Santero E."/>
            <person name="Genilloud O."/>
            <person name="Perez-Perez J."/>
            <person name="Rossello-Mora R."/>
            <person name="Ramos J.L."/>
        </authorList>
    </citation>
    <scope>NUCLEOTIDE SEQUENCE</scope>
</reference>
<dbReference type="EMBL" id="ADZX01000664">
    <property type="protein sequence ID" value="EFK95772.1"/>
    <property type="molecule type" value="Genomic_DNA"/>
</dbReference>